<name>A0A2H3E2C9_ARMGA</name>
<reference evidence="2" key="1">
    <citation type="journal article" date="2017" name="Nat. Ecol. Evol.">
        <title>Genome expansion and lineage-specific genetic innovations in the forest pathogenic fungi Armillaria.</title>
        <authorList>
            <person name="Sipos G."/>
            <person name="Prasanna A.N."/>
            <person name="Walter M.C."/>
            <person name="O'Connor E."/>
            <person name="Balint B."/>
            <person name="Krizsan K."/>
            <person name="Kiss B."/>
            <person name="Hess J."/>
            <person name="Varga T."/>
            <person name="Slot J."/>
            <person name="Riley R."/>
            <person name="Boka B."/>
            <person name="Rigling D."/>
            <person name="Barry K."/>
            <person name="Lee J."/>
            <person name="Mihaltcheva S."/>
            <person name="LaButti K."/>
            <person name="Lipzen A."/>
            <person name="Waldron R."/>
            <person name="Moloney N.M."/>
            <person name="Sperisen C."/>
            <person name="Kredics L."/>
            <person name="Vagvoelgyi C."/>
            <person name="Patrignani A."/>
            <person name="Fitzpatrick D."/>
            <person name="Nagy I."/>
            <person name="Doyle S."/>
            <person name="Anderson J.B."/>
            <person name="Grigoriev I.V."/>
            <person name="Gueldener U."/>
            <person name="Muensterkoetter M."/>
            <person name="Nagy L.G."/>
        </authorList>
    </citation>
    <scope>NUCLEOTIDE SEQUENCE [LARGE SCALE GENOMIC DNA]</scope>
    <source>
        <strain evidence="2">Ar21-2</strain>
    </source>
</reference>
<gene>
    <name evidence="1" type="ORF">ARMGADRAFT_1009334</name>
</gene>
<keyword evidence="2" id="KW-1185">Reference proteome</keyword>
<dbReference type="EMBL" id="KZ293649">
    <property type="protein sequence ID" value="PBK97288.1"/>
    <property type="molecule type" value="Genomic_DNA"/>
</dbReference>
<evidence type="ECO:0000313" key="1">
    <source>
        <dbReference type="EMBL" id="PBK97288.1"/>
    </source>
</evidence>
<accession>A0A2H3E2C9</accession>
<sequence>TLQELNSDSCFHSILVVREPYKSIWSRPPLPASKNRTFATSGTTLCKIIFPRPATPHFNQQPHSITWAQRHVGRWMLSLSAH</sequence>
<dbReference type="Proteomes" id="UP000217790">
    <property type="component" value="Unassembled WGS sequence"/>
</dbReference>
<evidence type="ECO:0000313" key="2">
    <source>
        <dbReference type="Proteomes" id="UP000217790"/>
    </source>
</evidence>
<organism evidence="1 2">
    <name type="scientific">Armillaria gallica</name>
    <name type="common">Bulbous honey fungus</name>
    <name type="synonym">Armillaria bulbosa</name>
    <dbReference type="NCBI Taxonomy" id="47427"/>
    <lineage>
        <taxon>Eukaryota</taxon>
        <taxon>Fungi</taxon>
        <taxon>Dikarya</taxon>
        <taxon>Basidiomycota</taxon>
        <taxon>Agaricomycotina</taxon>
        <taxon>Agaricomycetes</taxon>
        <taxon>Agaricomycetidae</taxon>
        <taxon>Agaricales</taxon>
        <taxon>Marasmiineae</taxon>
        <taxon>Physalacriaceae</taxon>
        <taxon>Armillaria</taxon>
    </lineage>
</organism>
<feature type="non-terminal residue" evidence="1">
    <location>
        <position position="1"/>
    </location>
</feature>
<proteinExistence type="predicted"/>
<dbReference type="OrthoDB" id="10620816at2759"/>
<dbReference type="InParanoid" id="A0A2H3E2C9"/>
<protein>
    <submittedName>
        <fullName evidence="1">Uncharacterized protein</fullName>
    </submittedName>
</protein>
<dbReference type="AlphaFoldDB" id="A0A2H3E2C9"/>